<organism evidence="2 3">
    <name type="scientific">Prosthecobacter fusiformis</name>
    <dbReference type="NCBI Taxonomy" id="48464"/>
    <lineage>
        <taxon>Bacteria</taxon>
        <taxon>Pseudomonadati</taxon>
        <taxon>Verrucomicrobiota</taxon>
        <taxon>Verrucomicrobiia</taxon>
        <taxon>Verrucomicrobiales</taxon>
        <taxon>Verrucomicrobiaceae</taxon>
        <taxon>Prosthecobacter</taxon>
    </lineage>
</organism>
<dbReference type="InterPro" id="IPR037883">
    <property type="entry name" value="Knr4/Smi1-like_sf"/>
</dbReference>
<dbReference type="EMBL" id="SOCA01000014">
    <property type="protein sequence ID" value="TDU63235.1"/>
    <property type="molecule type" value="Genomic_DNA"/>
</dbReference>
<protein>
    <recommendedName>
        <fullName evidence="1">Knr4/Smi1-like domain-containing protein</fullName>
    </recommendedName>
</protein>
<dbReference type="AlphaFoldDB" id="A0A4R7RK87"/>
<dbReference type="SUPFAM" id="SSF160631">
    <property type="entry name" value="SMI1/KNR4-like"/>
    <property type="match status" value="1"/>
</dbReference>
<dbReference type="Pfam" id="PF09346">
    <property type="entry name" value="SMI1_KNR4"/>
    <property type="match status" value="1"/>
</dbReference>
<feature type="domain" description="Knr4/Smi1-like" evidence="1">
    <location>
        <begin position="39"/>
        <end position="158"/>
    </location>
</feature>
<sequence>MNKIIYQLSSEPAHEYEIEDFRRVFQEEQKEQCSQVFLDFCRADNGGSLSSGKFKPLKKYKLYWLYTRGRVLERPSFIELIELLGVSSNNERFSLVPDTLNARNVWELEKDFYVIGSDIYGFRIISKLREGDDKVYFWEPNVEPHFFLIADTLGEFYQNIVSE</sequence>
<gene>
    <name evidence="2" type="ORF">EI77_04444</name>
</gene>
<proteinExistence type="predicted"/>
<dbReference type="Proteomes" id="UP000295662">
    <property type="component" value="Unassembled WGS sequence"/>
</dbReference>
<reference evidence="2 3" key="1">
    <citation type="submission" date="2019-03" db="EMBL/GenBank/DDBJ databases">
        <title>Genomic Encyclopedia of Archaeal and Bacterial Type Strains, Phase II (KMG-II): from individual species to whole genera.</title>
        <authorList>
            <person name="Goeker M."/>
        </authorList>
    </citation>
    <scope>NUCLEOTIDE SEQUENCE [LARGE SCALE GENOMIC DNA]</scope>
    <source>
        <strain evidence="2 3">ATCC 25309</strain>
    </source>
</reference>
<comment type="caution">
    <text evidence="2">The sequence shown here is derived from an EMBL/GenBank/DDBJ whole genome shotgun (WGS) entry which is preliminary data.</text>
</comment>
<dbReference type="RefSeq" id="WP_133797410.1">
    <property type="nucleotide sequence ID" value="NZ_SOCA01000014.1"/>
</dbReference>
<evidence type="ECO:0000313" key="3">
    <source>
        <dbReference type="Proteomes" id="UP000295662"/>
    </source>
</evidence>
<dbReference type="Gene3D" id="3.40.1580.10">
    <property type="entry name" value="SMI1/KNR4-like"/>
    <property type="match status" value="1"/>
</dbReference>
<keyword evidence="3" id="KW-1185">Reference proteome</keyword>
<evidence type="ECO:0000313" key="2">
    <source>
        <dbReference type="EMBL" id="TDU63235.1"/>
    </source>
</evidence>
<dbReference type="InterPro" id="IPR018958">
    <property type="entry name" value="Knr4/Smi1-like_dom"/>
</dbReference>
<accession>A0A4R7RK87</accession>
<evidence type="ECO:0000259" key="1">
    <source>
        <dbReference type="Pfam" id="PF09346"/>
    </source>
</evidence>
<name>A0A4R7RK87_9BACT</name>